<dbReference type="EMBL" id="JBHUDM010000004">
    <property type="protein sequence ID" value="MFD1643038.1"/>
    <property type="molecule type" value="Genomic_DNA"/>
</dbReference>
<evidence type="ECO:0000313" key="2">
    <source>
        <dbReference type="EMBL" id="MFD1643038.1"/>
    </source>
</evidence>
<protein>
    <submittedName>
        <fullName evidence="2">Uncharacterized protein</fullName>
    </submittedName>
</protein>
<feature type="transmembrane region" description="Helical" evidence="1">
    <location>
        <begin position="15"/>
        <end position="32"/>
    </location>
</feature>
<dbReference type="Proteomes" id="UP001597052">
    <property type="component" value="Unassembled WGS sequence"/>
</dbReference>
<dbReference type="RefSeq" id="WP_256396434.1">
    <property type="nucleotide sequence ID" value="NZ_JANHDJ010000004.1"/>
</dbReference>
<accession>A0ABD6DC32</accession>
<gene>
    <name evidence="2" type="ORF">ACFSBW_14270</name>
</gene>
<dbReference type="AlphaFoldDB" id="A0ABD6DC32"/>
<keyword evidence="3" id="KW-1185">Reference proteome</keyword>
<name>A0ABD6DC32_9EURY</name>
<evidence type="ECO:0000256" key="1">
    <source>
        <dbReference type="SAM" id="Phobius"/>
    </source>
</evidence>
<sequence>MVDAEFSTSWTDPDYVAAVVAVLAVGALAFYSSVTDGAPSIETILFVLLWVTVPATLAHEIARRWG</sequence>
<reference evidence="2 3" key="1">
    <citation type="journal article" date="2019" name="Int. J. Syst. Evol. Microbiol.">
        <title>The Global Catalogue of Microorganisms (GCM) 10K type strain sequencing project: providing services to taxonomists for standard genome sequencing and annotation.</title>
        <authorList>
            <consortium name="The Broad Institute Genomics Platform"/>
            <consortium name="The Broad Institute Genome Sequencing Center for Infectious Disease"/>
            <person name="Wu L."/>
            <person name="Ma J."/>
        </authorList>
    </citation>
    <scope>NUCLEOTIDE SEQUENCE [LARGE SCALE GENOMIC DNA]</scope>
    <source>
        <strain evidence="2 3">CGMCC 1.10593</strain>
    </source>
</reference>
<keyword evidence="1" id="KW-0812">Transmembrane</keyword>
<organism evidence="2 3">
    <name type="scientific">Halohasta litorea</name>
    <dbReference type="NCBI Taxonomy" id="869891"/>
    <lineage>
        <taxon>Archaea</taxon>
        <taxon>Methanobacteriati</taxon>
        <taxon>Methanobacteriota</taxon>
        <taxon>Stenosarchaea group</taxon>
        <taxon>Halobacteria</taxon>
        <taxon>Halobacteriales</taxon>
        <taxon>Haloferacaceae</taxon>
        <taxon>Halohasta</taxon>
    </lineage>
</organism>
<keyword evidence="1" id="KW-0472">Membrane</keyword>
<evidence type="ECO:0000313" key="3">
    <source>
        <dbReference type="Proteomes" id="UP001597052"/>
    </source>
</evidence>
<keyword evidence="1" id="KW-1133">Transmembrane helix</keyword>
<proteinExistence type="predicted"/>
<comment type="caution">
    <text evidence="2">The sequence shown here is derived from an EMBL/GenBank/DDBJ whole genome shotgun (WGS) entry which is preliminary data.</text>
</comment>
<feature type="transmembrane region" description="Helical" evidence="1">
    <location>
        <begin position="44"/>
        <end position="62"/>
    </location>
</feature>